<sequence>MRLLGVLTAALALLGAHPGVAARLSRDYGEDSNYGDIGHSAQFVRERLQKLGYGREKGARTTETPHAEGSDKPLVHKQEVFYFFSLHDYNGDGHLDGHELRLAFQHYDREPGSPETFDPVNMDDLETMIDHALAEDDLDNDGKISWDEYLESQSYHRNL</sequence>
<gene>
    <name evidence="6" type="ORF">HK105_200649</name>
</gene>
<dbReference type="CDD" id="cd00051">
    <property type="entry name" value="EFh"/>
    <property type="match status" value="1"/>
</dbReference>
<evidence type="ECO:0000313" key="7">
    <source>
        <dbReference type="Proteomes" id="UP001527925"/>
    </source>
</evidence>
<evidence type="ECO:0000313" key="6">
    <source>
        <dbReference type="EMBL" id="KAL2919734.1"/>
    </source>
</evidence>
<dbReference type="InterPro" id="IPR002048">
    <property type="entry name" value="EF_hand_dom"/>
</dbReference>
<feature type="signal peptide" evidence="4">
    <location>
        <begin position="1"/>
        <end position="21"/>
    </location>
</feature>
<dbReference type="SUPFAM" id="SSF47473">
    <property type="entry name" value="EF-hand"/>
    <property type="match status" value="1"/>
</dbReference>
<dbReference type="PANTHER" id="PTHR23104:SF1">
    <property type="entry name" value="EF-HAND DOMAIN-CONTAINING PROTEIN"/>
    <property type="match status" value="1"/>
</dbReference>
<keyword evidence="2" id="KW-0677">Repeat</keyword>
<keyword evidence="1 4" id="KW-0732">Signal</keyword>
<organism evidence="6 7">
    <name type="scientific">Polyrhizophydium stewartii</name>
    <dbReference type="NCBI Taxonomy" id="2732419"/>
    <lineage>
        <taxon>Eukaryota</taxon>
        <taxon>Fungi</taxon>
        <taxon>Fungi incertae sedis</taxon>
        <taxon>Chytridiomycota</taxon>
        <taxon>Chytridiomycota incertae sedis</taxon>
        <taxon>Chytridiomycetes</taxon>
        <taxon>Rhizophydiales</taxon>
        <taxon>Rhizophydiales incertae sedis</taxon>
        <taxon>Polyrhizophydium</taxon>
    </lineage>
</organism>
<evidence type="ECO:0000256" key="2">
    <source>
        <dbReference type="ARBA" id="ARBA00022737"/>
    </source>
</evidence>
<dbReference type="PROSITE" id="PS00018">
    <property type="entry name" value="EF_HAND_1"/>
    <property type="match status" value="2"/>
</dbReference>
<keyword evidence="7" id="KW-1185">Reference proteome</keyword>
<feature type="domain" description="EF-hand" evidence="5">
    <location>
        <begin position="124"/>
        <end position="159"/>
    </location>
</feature>
<dbReference type="EMBL" id="JADGIZ020000002">
    <property type="protein sequence ID" value="KAL2919734.1"/>
    <property type="molecule type" value="Genomic_DNA"/>
</dbReference>
<evidence type="ECO:0000256" key="4">
    <source>
        <dbReference type="SAM" id="SignalP"/>
    </source>
</evidence>
<comment type="caution">
    <text evidence="6">The sequence shown here is derived from an EMBL/GenBank/DDBJ whole genome shotgun (WGS) entry which is preliminary data.</text>
</comment>
<feature type="chain" id="PRO_5045241916" description="EF-hand domain-containing protein" evidence="4">
    <location>
        <begin position="22"/>
        <end position="159"/>
    </location>
</feature>
<evidence type="ECO:0000256" key="1">
    <source>
        <dbReference type="ARBA" id="ARBA00022729"/>
    </source>
</evidence>
<accession>A0ABR4NJN4</accession>
<dbReference type="PANTHER" id="PTHR23104">
    <property type="entry name" value="MULTIPLE COAGULATION FACTOR DEFICIENCY PROTEIN 2 NEURAL STEM CELL DERIVED NEURONAL SURVIVAL PROTEIN"/>
    <property type="match status" value="1"/>
</dbReference>
<dbReference type="InterPro" id="IPR018247">
    <property type="entry name" value="EF_Hand_1_Ca_BS"/>
</dbReference>
<protein>
    <recommendedName>
        <fullName evidence="5">EF-hand domain-containing protein</fullName>
    </recommendedName>
</protein>
<dbReference type="Gene3D" id="1.10.238.10">
    <property type="entry name" value="EF-hand"/>
    <property type="match status" value="1"/>
</dbReference>
<dbReference type="Pfam" id="PF13499">
    <property type="entry name" value="EF-hand_7"/>
    <property type="match status" value="1"/>
</dbReference>
<dbReference type="InterPro" id="IPR052110">
    <property type="entry name" value="MCFD2-like"/>
</dbReference>
<evidence type="ECO:0000259" key="5">
    <source>
        <dbReference type="PROSITE" id="PS50222"/>
    </source>
</evidence>
<keyword evidence="3" id="KW-0106">Calcium</keyword>
<feature type="domain" description="EF-hand" evidence="5">
    <location>
        <begin position="75"/>
        <end position="110"/>
    </location>
</feature>
<proteinExistence type="predicted"/>
<reference evidence="6 7" key="1">
    <citation type="submission" date="2023-09" db="EMBL/GenBank/DDBJ databases">
        <title>Pangenome analysis of Batrachochytrium dendrobatidis and related Chytrids.</title>
        <authorList>
            <person name="Yacoub M.N."/>
            <person name="Stajich J.E."/>
            <person name="James T.Y."/>
        </authorList>
    </citation>
    <scope>NUCLEOTIDE SEQUENCE [LARGE SCALE GENOMIC DNA]</scope>
    <source>
        <strain evidence="6 7">JEL0888</strain>
    </source>
</reference>
<evidence type="ECO:0000256" key="3">
    <source>
        <dbReference type="ARBA" id="ARBA00022837"/>
    </source>
</evidence>
<dbReference type="InterPro" id="IPR011992">
    <property type="entry name" value="EF-hand-dom_pair"/>
</dbReference>
<name>A0ABR4NJN4_9FUNG</name>
<dbReference type="Proteomes" id="UP001527925">
    <property type="component" value="Unassembled WGS sequence"/>
</dbReference>
<dbReference type="PROSITE" id="PS50222">
    <property type="entry name" value="EF_HAND_2"/>
    <property type="match status" value="2"/>
</dbReference>